<dbReference type="InterPro" id="IPR036691">
    <property type="entry name" value="Endo/exonu/phosph_ase_sf"/>
</dbReference>
<sequence>MAHHHSFEDDANKISTSIFVTNFPDQFYAKDLWKACNQYGNVVDAFISHRRSKSGKRFGFVRFIRVFDVDRLVNNLCTIWVDHFKLHANKARFQRAPLNNNKAHDTDKGMNKSVPHVVDKESEAHGHSKHYINAVKKEARPQNTVEESKSSLVLDDTCLNQEDFSKSLIGKVKDFSSLTNLKVALDNEGFDNIKLKYMGGYWVMIDFQTVDSKEKFKATAGTGSWFSELQQASSSFHIDERVTWVDIEGIPLKDETCYHSKRIYIKTKIVENIFESFKIIIKGKIFWVRAKEVSGWIPDFTDEEEEENDSDGDVKDDELDDENQDKENGGSCSNVSMKYPPGFTPMATNEVQYEVEKEGDECSQNVQDETMLSGVRKKRRFYDSTYGRLGEGLAQKAKKDWVKELSVNNKVNFLSLQETKMEDIEMFNIKACWGNFTFDYTYSPSVGFSGGILCVWDPKVFSKTNSTVSDYFVIVKGVWIPNGKKLLIISVYAPQELSEKRMVWDYLIVVINNWNGDVVIMGDFNEVRTQAERYGFVFNNQGAEAFNLFIATAGLEEIPLGGCNPDVINKRDTICKSLQDIGKLDSMEVAQKVKIKWAIEGDENSKYYHGILNKRRSQLAIRGILADGTWIDSPSLVKSKQYQIIDMESDTNRDEIKRAIWDCGTDKSPGPDGFTLGFFRRYWNFVEKDVV</sequence>
<dbReference type="SMART" id="SM00360">
    <property type="entry name" value="RRM"/>
    <property type="match status" value="1"/>
</dbReference>
<protein>
    <submittedName>
        <fullName evidence="4">RNA-directed DNA polymerase, eukaryota, reverse transcriptase zinc-binding domain protein</fullName>
    </submittedName>
</protein>
<comment type="caution">
    <text evidence="4">The sequence shown here is derived from an EMBL/GenBank/DDBJ whole genome shotgun (WGS) entry which is preliminary data.</text>
</comment>
<dbReference type="Gene3D" id="3.60.10.10">
    <property type="entry name" value="Endonuclease/exonuclease/phosphatase"/>
    <property type="match status" value="1"/>
</dbReference>
<evidence type="ECO:0000256" key="1">
    <source>
        <dbReference type="PROSITE-ProRule" id="PRU00176"/>
    </source>
</evidence>
<dbReference type="EMBL" id="BQNB010017716">
    <property type="protein sequence ID" value="GJT66464.1"/>
    <property type="molecule type" value="Genomic_DNA"/>
</dbReference>
<evidence type="ECO:0000259" key="3">
    <source>
        <dbReference type="PROSITE" id="PS50102"/>
    </source>
</evidence>
<keyword evidence="4" id="KW-0548">Nucleotidyltransferase</keyword>
<evidence type="ECO:0000256" key="2">
    <source>
        <dbReference type="SAM" id="MobiDB-lite"/>
    </source>
</evidence>
<dbReference type="PROSITE" id="PS50102">
    <property type="entry name" value="RRM"/>
    <property type="match status" value="1"/>
</dbReference>
<feature type="domain" description="RRM" evidence="3">
    <location>
        <begin position="16"/>
        <end position="98"/>
    </location>
</feature>
<reference evidence="4" key="2">
    <citation type="submission" date="2022-01" db="EMBL/GenBank/DDBJ databases">
        <authorList>
            <person name="Yamashiro T."/>
            <person name="Shiraishi A."/>
            <person name="Satake H."/>
            <person name="Nakayama K."/>
        </authorList>
    </citation>
    <scope>NUCLEOTIDE SEQUENCE</scope>
</reference>
<dbReference type="InterPro" id="IPR012677">
    <property type="entry name" value="Nucleotide-bd_a/b_plait_sf"/>
</dbReference>
<dbReference type="InterPro" id="IPR035979">
    <property type="entry name" value="RBD_domain_sf"/>
</dbReference>
<dbReference type="SUPFAM" id="SSF54928">
    <property type="entry name" value="RNA-binding domain, RBD"/>
    <property type="match status" value="1"/>
</dbReference>
<keyword evidence="4" id="KW-0695">RNA-directed DNA polymerase</keyword>
<dbReference type="InterPro" id="IPR000504">
    <property type="entry name" value="RRM_dom"/>
</dbReference>
<dbReference type="CDD" id="cd00590">
    <property type="entry name" value="RRM_SF"/>
    <property type="match status" value="1"/>
</dbReference>
<reference evidence="4" key="1">
    <citation type="journal article" date="2022" name="Int. J. Mol. Sci.">
        <title>Draft Genome of Tanacetum Coccineum: Genomic Comparison of Closely Related Tanacetum-Family Plants.</title>
        <authorList>
            <person name="Yamashiro T."/>
            <person name="Shiraishi A."/>
            <person name="Nakayama K."/>
            <person name="Satake H."/>
        </authorList>
    </citation>
    <scope>NUCLEOTIDE SEQUENCE</scope>
</reference>
<proteinExistence type="predicted"/>
<keyword evidence="5" id="KW-1185">Reference proteome</keyword>
<dbReference type="Gene3D" id="3.30.70.330">
    <property type="match status" value="1"/>
</dbReference>
<keyword evidence="1" id="KW-0694">RNA-binding</keyword>
<name>A0ABQ5FTE2_9ASTR</name>
<dbReference type="PANTHER" id="PTHR35218">
    <property type="entry name" value="RNASE H DOMAIN-CONTAINING PROTEIN"/>
    <property type="match status" value="1"/>
</dbReference>
<gene>
    <name evidence="4" type="ORF">Tco_1017944</name>
</gene>
<keyword evidence="4" id="KW-0808">Transferase</keyword>
<evidence type="ECO:0000313" key="5">
    <source>
        <dbReference type="Proteomes" id="UP001151760"/>
    </source>
</evidence>
<dbReference type="Proteomes" id="UP001151760">
    <property type="component" value="Unassembled WGS sequence"/>
</dbReference>
<feature type="compositionally biased region" description="Acidic residues" evidence="2">
    <location>
        <begin position="300"/>
        <end position="324"/>
    </location>
</feature>
<organism evidence="4 5">
    <name type="scientific">Tanacetum coccineum</name>
    <dbReference type="NCBI Taxonomy" id="301880"/>
    <lineage>
        <taxon>Eukaryota</taxon>
        <taxon>Viridiplantae</taxon>
        <taxon>Streptophyta</taxon>
        <taxon>Embryophyta</taxon>
        <taxon>Tracheophyta</taxon>
        <taxon>Spermatophyta</taxon>
        <taxon>Magnoliopsida</taxon>
        <taxon>eudicotyledons</taxon>
        <taxon>Gunneridae</taxon>
        <taxon>Pentapetalae</taxon>
        <taxon>asterids</taxon>
        <taxon>campanulids</taxon>
        <taxon>Asterales</taxon>
        <taxon>Asteraceae</taxon>
        <taxon>Asteroideae</taxon>
        <taxon>Anthemideae</taxon>
        <taxon>Anthemidinae</taxon>
        <taxon>Tanacetum</taxon>
    </lineage>
</organism>
<dbReference type="PANTHER" id="PTHR35218:SF9">
    <property type="entry name" value="ENDONUCLEASE_EXONUCLEASE_PHOSPHATASE DOMAIN-CONTAINING PROTEIN"/>
    <property type="match status" value="1"/>
</dbReference>
<dbReference type="Pfam" id="PF00076">
    <property type="entry name" value="RRM_1"/>
    <property type="match status" value="1"/>
</dbReference>
<accession>A0ABQ5FTE2</accession>
<feature type="region of interest" description="Disordered" evidence="2">
    <location>
        <begin position="299"/>
        <end position="338"/>
    </location>
</feature>
<dbReference type="SUPFAM" id="SSF56219">
    <property type="entry name" value="DNase I-like"/>
    <property type="match status" value="1"/>
</dbReference>
<evidence type="ECO:0000313" key="4">
    <source>
        <dbReference type="EMBL" id="GJT66464.1"/>
    </source>
</evidence>
<dbReference type="GO" id="GO:0003964">
    <property type="term" value="F:RNA-directed DNA polymerase activity"/>
    <property type="evidence" value="ECO:0007669"/>
    <property type="project" value="UniProtKB-KW"/>
</dbReference>